<proteinExistence type="predicted"/>
<dbReference type="SMART" id="SM00175">
    <property type="entry name" value="RAB"/>
    <property type="match status" value="1"/>
</dbReference>
<organism evidence="3 4">
    <name type="scientific">Orchesella dallaii</name>
    <dbReference type="NCBI Taxonomy" id="48710"/>
    <lineage>
        <taxon>Eukaryota</taxon>
        <taxon>Metazoa</taxon>
        <taxon>Ecdysozoa</taxon>
        <taxon>Arthropoda</taxon>
        <taxon>Hexapoda</taxon>
        <taxon>Collembola</taxon>
        <taxon>Entomobryomorpha</taxon>
        <taxon>Entomobryoidea</taxon>
        <taxon>Orchesellidae</taxon>
        <taxon>Orchesellinae</taxon>
        <taxon>Orchesella</taxon>
    </lineage>
</organism>
<sequence length="159" mass="17736">METIITAQNDNRNNAEIKIILVGDSGVGKSALLDQFRGPNSNDTQPTVCMRCYEIYKKVAVQIRFIDPFHETFSEEKESLTLISQADGVILIYDITNESSFASITDWMAMLKRACSSLFVETMIIVNKSDLEGQRVVSKERGQGMSSQLGALAFREDVT</sequence>
<dbReference type="InterPro" id="IPR050227">
    <property type="entry name" value="Rab"/>
</dbReference>
<dbReference type="PANTHER" id="PTHR47977">
    <property type="entry name" value="RAS-RELATED PROTEIN RAB"/>
    <property type="match status" value="1"/>
</dbReference>
<evidence type="ECO:0000256" key="1">
    <source>
        <dbReference type="ARBA" id="ARBA00022741"/>
    </source>
</evidence>
<keyword evidence="2" id="KW-0342">GTP-binding</keyword>
<evidence type="ECO:0000313" key="4">
    <source>
        <dbReference type="Proteomes" id="UP001642540"/>
    </source>
</evidence>
<comment type="caution">
    <text evidence="3">The sequence shown here is derived from an EMBL/GenBank/DDBJ whole genome shotgun (WGS) entry which is preliminary data.</text>
</comment>
<gene>
    <name evidence="3" type="ORF">ODALV1_LOCUS27466</name>
</gene>
<name>A0ABP1RYD2_9HEXA</name>
<dbReference type="SMART" id="SM00173">
    <property type="entry name" value="RAS"/>
    <property type="match status" value="1"/>
</dbReference>
<protein>
    <submittedName>
        <fullName evidence="3">Uncharacterized protein</fullName>
    </submittedName>
</protein>
<dbReference type="InterPro" id="IPR001806">
    <property type="entry name" value="Small_GTPase"/>
</dbReference>
<dbReference type="Proteomes" id="UP001642540">
    <property type="component" value="Unassembled WGS sequence"/>
</dbReference>
<dbReference type="PROSITE" id="PS51419">
    <property type="entry name" value="RAB"/>
    <property type="match status" value="1"/>
</dbReference>
<accession>A0ABP1RYD2</accession>
<keyword evidence="4" id="KW-1185">Reference proteome</keyword>
<evidence type="ECO:0000313" key="3">
    <source>
        <dbReference type="EMBL" id="CAL8138649.1"/>
    </source>
</evidence>
<reference evidence="3 4" key="1">
    <citation type="submission" date="2024-08" db="EMBL/GenBank/DDBJ databases">
        <authorList>
            <person name="Cucini C."/>
            <person name="Frati F."/>
        </authorList>
    </citation>
    <scope>NUCLEOTIDE SEQUENCE [LARGE SCALE GENOMIC DNA]</scope>
</reference>
<dbReference type="PRINTS" id="PR00449">
    <property type="entry name" value="RASTRNSFRMNG"/>
</dbReference>
<dbReference type="SUPFAM" id="SSF52540">
    <property type="entry name" value="P-loop containing nucleoside triphosphate hydrolases"/>
    <property type="match status" value="1"/>
</dbReference>
<dbReference type="InterPro" id="IPR027417">
    <property type="entry name" value="P-loop_NTPase"/>
</dbReference>
<dbReference type="Pfam" id="PF00071">
    <property type="entry name" value="Ras"/>
    <property type="match status" value="1"/>
</dbReference>
<dbReference type="CDD" id="cd00154">
    <property type="entry name" value="Rab"/>
    <property type="match status" value="1"/>
</dbReference>
<evidence type="ECO:0000256" key="2">
    <source>
        <dbReference type="ARBA" id="ARBA00023134"/>
    </source>
</evidence>
<dbReference type="EMBL" id="CAXLJM020000124">
    <property type="protein sequence ID" value="CAL8138649.1"/>
    <property type="molecule type" value="Genomic_DNA"/>
</dbReference>
<keyword evidence="1" id="KW-0547">Nucleotide-binding</keyword>
<dbReference type="Gene3D" id="3.40.50.300">
    <property type="entry name" value="P-loop containing nucleotide triphosphate hydrolases"/>
    <property type="match status" value="1"/>
</dbReference>